<proteinExistence type="predicted"/>
<name>L9Z0X8_9EURY</name>
<sequence length="55" mass="6366">MTRLRASIEDLETDAVMDEIWDGRRPVNPTTAARTETELRLRSDRSGDYRETGVR</sequence>
<keyword evidence="3" id="KW-1185">Reference proteome</keyword>
<organism evidence="2 3">
    <name type="scientific">Natrinema gari JCM 14663</name>
    <dbReference type="NCBI Taxonomy" id="1230459"/>
    <lineage>
        <taxon>Archaea</taxon>
        <taxon>Methanobacteriati</taxon>
        <taxon>Methanobacteriota</taxon>
        <taxon>Stenosarchaea group</taxon>
        <taxon>Halobacteria</taxon>
        <taxon>Halobacteriales</taxon>
        <taxon>Natrialbaceae</taxon>
        <taxon>Natrinema</taxon>
    </lineage>
</organism>
<evidence type="ECO:0000256" key="1">
    <source>
        <dbReference type="SAM" id="MobiDB-lite"/>
    </source>
</evidence>
<dbReference type="Proteomes" id="UP000011592">
    <property type="component" value="Unassembled WGS sequence"/>
</dbReference>
<reference evidence="2 3" key="1">
    <citation type="journal article" date="2014" name="PLoS Genet.">
        <title>Phylogenetically driven sequencing of extremely halophilic archaea reveals strategies for static and dynamic osmo-response.</title>
        <authorList>
            <person name="Becker E.A."/>
            <person name="Seitzer P.M."/>
            <person name="Tritt A."/>
            <person name="Larsen D."/>
            <person name="Krusor M."/>
            <person name="Yao A.I."/>
            <person name="Wu D."/>
            <person name="Madern D."/>
            <person name="Eisen J.A."/>
            <person name="Darling A.E."/>
            <person name="Facciotti M.T."/>
        </authorList>
    </citation>
    <scope>NUCLEOTIDE SEQUENCE [LARGE SCALE GENOMIC DNA]</scope>
    <source>
        <strain evidence="2 3">JCM 14663</strain>
    </source>
</reference>
<dbReference type="EMBL" id="AOIJ01000054">
    <property type="protein sequence ID" value="ELY78838.1"/>
    <property type="molecule type" value="Genomic_DNA"/>
</dbReference>
<feature type="compositionally biased region" description="Basic and acidic residues" evidence="1">
    <location>
        <begin position="35"/>
        <end position="55"/>
    </location>
</feature>
<feature type="region of interest" description="Disordered" evidence="1">
    <location>
        <begin position="24"/>
        <end position="55"/>
    </location>
</feature>
<accession>L9Z0X8</accession>
<comment type="caution">
    <text evidence="2">The sequence shown here is derived from an EMBL/GenBank/DDBJ whole genome shotgun (WGS) entry which is preliminary data.</text>
</comment>
<evidence type="ECO:0000313" key="2">
    <source>
        <dbReference type="EMBL" id="ELY78838.1"/>
    </source>
</evidence>
<dbReference type="AlphaFoldDB" id="L9Z0X8"/>
<dbReference type="PATRIC" id="fig|1230459.4.peg.2535"/>
<evidence type="ECO:0000313" key="3">
    <source>
        <dbReference type="Proteomes" id="UP000011592"/>
    </source>
</evidence>
<protein>
    <submittedName>
        <fullName evidence="2">Uncharacterized protein</fullName>
    </submittedName>
</protein>
<gene>
    <name evidence="2" type="ORF">C486_12715</name>
</gene>